<reference evidence="2 3" key="1">
    <citation type="submission" date="2016-03" db="EMBL/GenBank/DDBJ databases">
        <title>Comparative genomics of Pseudogymnoascus destructans, the fungus causing white-nose syndrome of bats.</title>
        <authorList>
            <person name="Palmer J.M."/>
            <person name="Drees K.P."/>
            <person name="Foster J.T."/>
            <person name="Lindner D.L."/>
        </authorList>
    </citation>
    <scope>NUCLEOTIDE SEQUENCE [LARGE SCALE GENOMIC DNA]</scope>
    <source>
        <strain evidence="2 3">UAMH 10579</strain>
    </source>
</reference>
<protein>
    <recommendedName>
        <fullName evidence="1">Calcineurin-like phosphoesterase domain-containing protein</fullName>
    </recommendedName>
</protein>
<proteinExistence type="predicted"/>
<dbReference type="AlphaFoldDB" id="A0A1B8G8Q2"/>
<evidence type="ECO:0000259" key="1">
    <source>
        <dbReference type="Pfam" id="PF00149"/>
    </source>
</evidence>
<dbReference type="Proteomes" id="UP000091956">
    <property type="component" value="Unassembled WGS sequence"/>
</dbReference>
<organism evidence="2 3">
    <name type="scientific">Pseudogymnoascus verrucosus</name>
    <dbReference type="NCBI Taxonomy" id="342668"/>
    <lineage>
        <taxon>Eukaryota</taxon>
        <taxon>Fungi</taxon>
        <taxon>Dikarya</taxon>
        <taxon>Ascomycota</taxon>
        <taxon>Pezizomycotina</taxon>
        <taxon>Leotiomycetes</taxon>
        <taxon>Thelebolales</taxon>
        <taxon>Thelebolaceae</taxon>
        <taxon>Pseudogymnoascus</taxon>
    </lineage>
</organism>
<keyword evidence="3" id="KW-1185">Reference proteome</keyword>
<dbReference type="Gene3D" id="3.60.21.10">
    <property type="match status" value="1"/>
</dbReference>
<dbReference type="RefSeq" id="XP_018125952.1">
    <property type="nucleotide sequence ID" value="XM_018279412.1"/>
</dbReference>
<dbReference type="SUPFAM" id="SSF56300">
    <property type="entry name" value="Metallo-dependent phosphatases"/>
    <property type="match status" value="1"/>
</dbReference>
<evidence type="ECO:0000313" key="3">
    <source>
        <dbReference type="Proteomes" id="UP000091956"/>
    </source>
</evidence>
<reference evidence="3" key="2">
    <citation type="journal article" date="2018" name="Nat. Commun.">
        <title>Extreme sensitivity to ultraviolet light in the fungal pathogen causing white-nose syndrome of bats.</title>
        <authorList>
            <person name="Palmer J.M."/>
            <person name="Drees K.P."/>
            <person name="Foster J.T."/>
            <person name="Lindner D.L."/>
        </authorList>
    </citation>
    <scope>NUCLEOTIDE SEQUENCE [LARGE SCALE GENOMIC DNA]</scope>
    <source>
        <strain evidence="3">UAMH 10579</strain>
    </source>
</reference>
<accession>A0A1B8G8Q2</accession>
<dbReference type="PANTHER" id="PTHR37844">
    <property type="entry name" value="SER/THR PROTEIN PHOSPHATASE SUPERFAMILY (AFU_ORTHOLOGUE AFUA_1G14840)"/>
    <property type="match status" value="1"/>
</dbReference>
<dbReference type="EMBL" id="KV460271">
    <property type="protein sequence ID" value="OBT92219.1"/>
    <property type="molecule type" value="Genomic_DNA"/>
</dbReference>
<dbReference type="OrthoDB" id="550558at2759"/>
<name>A0A1B8G8Q2_9PEZI</name>
<dbReference type="InterPro" id="IPR029052">
    <property type="entry name" value="Metallo-depent_PP-like"/>
</dbReference>
<dbReference type="PANTHER" id="PTHR37844:SF2">
    <property type="entry name" value="SER_THR PROTEIN PHOSPHATASE SUPERFAMILY (AFU_ORTHOLOGUE AFUA_1G14840)"/>
    <property type="match status" value="1"/>
</dbReference>
<gene>
    <name evidence="2" type="ORF">VE01_10005</name>
</gene>
<evidence type="ECO:0000313" key="2">
    <source>
        <dbReference type="EMBL" id="OBT92219.1"/>
    </source>
</evidence>
<dbReference type="Pfam" id="PF00149">
    <property type="entry name" value="Metallophos"/>
    <property type="match status" value="1"/>
</dbReference>
<sequence>MSGPIPRKKAHFQVMSDLHLELSNQYSTFSIPPAAPFLILAGDIGQLANYEPFLVFLRAQCRQFSRVFLVLGNHEFYGLSRDEGLRRAASLEQEPNLVGKLTVLNRTRVSLEEYGITILGCTLHSLIPPEAEEVVRGRVKDFQRIENWTIASHNKEHSLDVAWLENQIKLIRDDKNTSEHKILVVTHHAPSVRESSSPLHSGNPWGSAFATDLLGNEDKPALSDVQWWIFGHTHFCTEFSKANVRVVSNQRGYVMPEIAEKQVPTPFLQSLVQKTKSLSTNRQSTFQVKKVIRI</sequence>
<dbReference type="GO" id="GO:0016787">
    <property type="term" value="F:hydrolase activity"/>
    <property type="evidence" value="ECO:0007669"/>
    <property type="project" value="InterPro"/>
</dbReference>
<dbReference type="GeneID" id="28843391"/>
<feature type="domain" description="Calcineurin-like phosphoesterase" evidence="1">
    <location>
        <begin position="14"/>
        <end position="234"/>
    </location>
</feature>
<dbReference type="InterPro" id="IPR004843">
    <property type="entry name" value="Calcineurin-like_PHP"/>
</dbReference>